<dbReference type="PANTHER" id="PTHR34154">
    <property type="entry name" value="ALKALI-SENSITIVE LINKAGE PROTEIN 1"/>
    <property type="match status" value="1"/>
</dbReference>
<dbReference type="AlphaFoldDB" id="A0A4S8LB11"/>
<dbReference type="SUPFAM" id="SSF51445">
    <property type="entry name" value="(Trans)glycosidases"/>
    <property type="match status" value="1"/>
</dbReference>
<proteinExistence type="predicted"/>
<dbReference type="Gene3D" id="3.20.20.80">
    <property type="entry name" value="Glycosidases"/>
    <property type="match status" value="1"/>
</dbReference>
<dbReference type="OrthoDB" id="43654at2759"/>
<sequence length="308" mass="33364">MFSIRTLALSLALFTTAASAGKRGLAWPFLLVHHMNPASHRPRQTTLLCKTKAPYFSIQLLNQPLFLSTSSSDPGVLNNGQGQVVAIYDWETFAPPSTNGNGGLGFIGTQRCMDCDSSPVAQLRARQAQQGWATVFSLNEPDQAGISPSAAADWYVQWINPLAIKKALPAITSSTSPGQGLDWLNSMINACAGRCFADYINLHWYGNSFPEFQNYITGAHNRFPQFNVVISEFALQNPSGGQSAQVAFFRQAFAWLDAQPWVILYFPFVATSPALLQANDPGAASFVGTGSTLYNNNGLPSAVGNLMF</sequence>
<dbReference type="InterPro" id="IPR024655">
    <property type="entry name" value="Asl1_glyco_hydro_catalytic"/>
</dbReference>
<keyword evidence="1" id="KW-0732">Signal</keyword>
<dbReference type="EMBL" id="ML179527">
    <property type="protein sequence ID" value="THU85830.1"/>
    <property type="molecule type" value="Genomic_DNA"/>
</dbReference>
<dbReference type="Pfam" id="PF11790">
    <property type="entry name" value="Glyco_hydro_cc"/>
    <property type="match status" value="1"/>
</dbReference>
<keyword evidence="4" id="KW-1185">Reference proteome</keyword>
<accession>A0A4S8LB11</accession>
<dbReference type="GO" id="GO:0009277">
    <property type="term" value="C:fungal-type cell wall"/>
    <property type="evidence" value="ECO:0007669"/>
    <property type="project" value="TreeGrafter"/>
</dbReference>
<feature type="domain" description="Asl1-like glycosyl hydrolase catalytic" evidence="2">
    <location>
        <begin position="71"/>
        <end position="274"/>
    </location>
</feature>
<evidence type="ECO:0000259" key="2">
    <source>
        <dbReference type="Pfam" id="PF11790"/>
    </source>
</evidence>
<name>A0A4S8LB11_DENBC</name>
<evidence type="ECO:0000313" key="4">
    <source>
        <dbReference type="Proteomes" id="UP000297245"/>
    </source>
</evidence>
<feature type="chain" id="PRO_5020609620" description="Asl1-like glycosyl hydrolase catalytic domain-containing protein" evidence="1">
    <location>
        <begin position="21"/>
        <end position="308"/>
    </location>
</feature>
<feature type="signal peptide" evidence="1">
    <location>
        <begin position="1"/>
        <end position="20"/>
    </location>
</feature>
<organism evidence="3 4">
    <name type="scientific">Dendrothele bispora (strain CBS 962.96)</name>
    <dbReference type="NCBI Taxonomy" id="1314807"/>
    <lineage>
        <taxon>Eukaryota</taxon>
        <taxon>Fungi</taxon>
        <taxon>Dikarya</taxon>
        <taxon>Basidiomycota</taxon>
        <taxon>Agaricomycotina</taxon>
        <taxon>Agaricomycetes</taxon>
        <taxon>Agaricomycetidae</taxon>
        <taxon>Agaricales</taxon>
        <taxon>Agaricales incertae sedis</taxon>
        <taxon>Dendrothele</taxon>
    </lineage>
</organism>
<dbReference type="InterPro" id="IPR017853">
    <property type="entry name" value="GH"/>
</dbReference>
<dbReference type="PANTHER" id="PTHR34154:SF3">
    <property type="entry name" value="ALKALI-SENSITIVE LINKAGE PROTEIN 1"/>
    <property type="match status" value="1"/>
</dbReference>
<evidence type="ECO:0000313" key="3">
    <source>
        <dbReference type="EMBL" id="THU85830.1"/>
    </source>
</evidence>
<dbReference type="Proteomes" id="UP000297245">
    <property type="component" value="Unassembled WGS sequence"/>
</dbReference>
<gene>
    <name evidence="3" type="ORF">K435DRAFT_843102</name>
</gene>
<dbReference type="GO" id="GO:0071966">
    <property type="term" value="P:fungal-type cell wall polysaccharide metabolic process"/>
    <property type="evidence" value="ECO:0007669"/>
    <property type="project" value="TreeGrafter"/>
</dbReference>
<evidence type="ECO:0000256" key="1">
    <source>
        <dbReference type="SAM" id="SignalP"/>
    </source>
</evidence>
<protein>
    <recommendedName>
        <fullName evidence="2">Asl1-like glycosyl hydrolase catalytic domain-containing protein</fullName>
    </recommendedName>
</protein>
<reference evidence="3 4" key="1">
    <citation type="journal article" date="2019" name="Nat. Ecol. Evol.">
        <title>Megaphylogeny resolves global patterns of mushroom evolution.</title>
        <authorList>
            <person name="Varga T."/>
            <person name="Krizsan K."/>
            <person name="Foldi C."/>
            <person name="Dima B."/>
            <person name="Sanchez-Garcia M."/>
            <person name="Sanchez-Ramirez S."/>
            <person name="Szollosi G.J."/>
            <person name="Szarkandi J.G."/>
            <person name="Papp V."/>
            <person name="Albert L."/>
            <person name="Andreopoulos W."/>
            <person name="Angelini C."/>
            <person name="Antonin V."/>
            <person name="Barry K.W."/>
            <person name="Bougher N.L."/>
            <person name="Buchanan P."/>
            <person name="Buyck B."/>
            <person name="Bense V."/>
            <person name="Catcheside P."/>
            <person name="Chovatia M."/>
            <person name="Cooper J."/>
            <person name="Damon W."/>
            <person name="Desjardin D."/>
            <person name="Finy P."/>
            <person name="Geml J."/>
            <person name="Haridas S."/>
            <person name="Hughes K."/>
            <person name="Justo A."/>
            <person name="Karasinski D."/>
            <person name="Kautmanova I."/>
            <person name="Kiss B."/>
            <person name="Kocsube S."/>
            <person name="Kotiranta H."/>
            <person name="LaButti K.M."/>
            <person name="Lechner B.E."/>
            <person name="Liimatainen K."/>
            <person name="Lipzen A."/>
            <person name="Lukacs Z."/>
            <person name="Mihaltcheva S."/>
            <person name="Morgado L.N."/>
            <person name="Niskanen T."/>
            <person name="Noordeloos M.E."/>
            <person name="Ohm R.A."/>
            <person name="Ortiz-Santana B."/>
            <person name="Ovrebo C."/>
            <person name="Racz N."/>
            <person name="Riley R."/>
            <person name="Savchenko A."/>
            <person name="Shiryaev A."/>
            <person name="Soop K."/>
            <person name="Spirin V."/>
            <person name="Szebenyi C."/>
            <person name="Tomsovsky M."/>
            <person name="Tulloss R.E."/>
            <person name="Uehling J."/>
            <person name="Grigoriev I.V."/>
            <person name="Vagvolgyi C."/>
            <person name="Papp T."/>
            <person name="Martin F.M."/>
            <person name="Miettinen O."/>
            <person name="Hibbett D.S."/>
            <person name="Nagy L.G."/>
        </authorList>
    </citation>
    <scope>NUCLEOTIDE SEQUENCE [LARGE SCALE GENOMIC DNA]</scope>
    <source>
        <strain evidence="3 4">CBS 962.96</strain>
    </source>
</reference>
<dbReference type="InterPro" id="IPR053183">
    <property type="entry name" value="ASL1"/>
</dbReference>